<keyword evidence="4" id="KW-0804">Transcription</keyword>
<comment type="subcellular location">
    <subcellularLocation>
        <location evidence="1">Nucleus</location>
    </subcellularLocation>
</comment>
<evidence type="ECO:0000256" key="1">
    <source>
        <dbReference type="ARBA" id="ARBA00004123"/>
    </source>
</evidence>
<dbReference type="Pfam" id="PF13656">
    <property type="entry name" value="RNA_pol_L_2"/>
    <property type="match status" value="1"/>
</dbReference>
<comment type="similarity">
    <text evidence="6">Belongs to the archaeal Rpo11/eukaryotic RPB11/RPC19 RNA polymerase subunit family.</text>
</comment>
<dbReference type="SUPFAM" id="SSF55257">
    <property type="entry name" value="RBP11-like subunits of RNA polymerase"/>
    <property type="match status" value="1"/>
</dbReference>
<dbReference type="GO" id="GO:0003899">
    <property type="term" value="F:DNA-directed RNA polymerase activity"/>
    <property type="evidence" value="ECO:0007669"/>
    <property type="project" value="InterPro"/>
</dbReference>
<feature type="domain" description="DNA-directed RNA polymerase RBP11-like dimerisation" evidence="7">
    <location>
        <begin position="42"/>
        <end position="113"/>
    </location>
</feature>
<dbReference type="Gene3D" id="3.30.1360.10">
    <property type="entry name" value="RNA polymerase, RBP11-like subunit"/>
    <property type="match status" value="1"/>
</dbReference>
<dbReference type="GO" id="GO:0003677">
    <property type="term" value="F:DNA binding"/>
    <property type="evidence" value="ECO:0007669"/>
    <property type="project" value="InterPro"/>
</dbReference>
<dbReference type="GO" id="GO:0006362">
    <property type="term" value="P:transcription elongation by RNA polymerase I"/>
    <property type="evidence" value="ECO:0007669"/>
    <property type="project" value="TreeGrafter"/>
</dbReference>
<name>A0A4T0C5B9_AURPU</name>
<dbReference type="PANTHER" id="PTHR13946">
    <property type="entry name" value="DNA-DIRECTED RNA POLYMERASE I,II,III"/>
    <property type="match status" value="1"/>
</dbReference>
<dbReference type="GO" id="GO:0005736">
    <property type="term" value="C:RNA polymerase I complex"/>
    <property type="evidence" value="ECO:0007669"/>
    <property type="project" value="TreeGrafter"/>
</dbReference>
<evidence type="ECO:0000256" key="2">
    <source>
        <dbReference type="ARBA" id="ARBA00022079"/>
    </source>
</evidence>
<evidence type="ECO:0000256" key="6">
    <source>
        <dbReference type="ARBA" id="ARBA00025751"/>
    </source>
</evidence>
<dbReference type="EMBL" id="QZBZ01000009">
    <property type="protein sequence ID" value="TIA42686.1"/>
    <property type="molecule type" value="Genomic_DNA"/>
</dbReference>
<dbReference type="FunFam" id="3.30.1360.10:FF:000006">
    <property type="entry name" value="DNA-directed RNA polymerases I and III subunit RPAC2"/>
    <property type="match status" value="1"/>
</dbReference>
<dbReference type="InterPro" id="IPR022905">
    <property type="entry name" value="Rpo11-like"/>
</dbReference>
<gene>
    <name evidence="8" type="ORF">D6C78_00942</name>
</gene>
<proteinExistence type="inferred from homology"/>
<dbReference type="AlphaFoldDB" id="A0A4T0C5B9"/>
<dbReference type="InterPro" id="IPR009025">
    <property type="entry name" value="RBP11-like_dimer"/>
</dbReference>
<dbReference type="GO" id="GO:0005666">
    <property type="term" value="C:RNA polymerase III complex"/>
    <property type="evidence" value="ECO:0007669"/>
    <property type="project" value="TreeGrafter"/>
</dbReference>
<comment type="caution">
    <text evidence="8">The sequence shown here is derived from an EMBL/GenBank/DDBJ whole genome shotgun (WGS) entry which is preliminary data.</text>
</comment>
<evidence type="ECO:0000313" key="8">
    <source>
        <dbReference type="EMBL" id="TIA42686.1"/>
    </source>
</evidence>
<dbReference type="GO" id="GO:0055029">
    <property type="term" value="C:nuclear DNA-directed RNA polymerase complex"/>
    <property type="evidence" value="ECO:0007669"/>
    <property type="project" value="UniProtKB-ARBA"/>
</dbReference>
<dbReference type="InterPro" id="IPR036603">
    <property type="entry name" value="RBP11-like"/>
</dbReference>
<evidence type="ECO:0000313" key="9">
    <source>
        <dbReference type="Proteomes" id="UP000308724"/>
    </source>
</evidence>
<sequence>MSTNGDHEMADAVAGADIGSAEIEVVEPQRIRVLPGSTDTAASFEFTKEDHTLGNALRYIIMKNPDVEFCGYSIPHPSEAKMNLRIQTWDEVNVYDVLEKGLNDLMDLCDVVVDKFTVSRDAFNASKTS</sequence>
<dbReference type="InterPro" id="IPR008193">
    <property type="entry name" value="RNA_pol_Rpb11_13-16kDa_CS"/>
</dbReference>
<keyword evidence="3 8" id="KW-0240">DNA-directed RNA polymerase</keyword>
<evidence type="ECO:0000256" key="5">
    <source>
        <dbReference type="ARBA" id="ARBA00023242"/>
    </source>
</evidence>
<dbReference type="CDD" id="cd07029">
    <property type="entry name" value="RNAP_I_III_AC19"/>
    <property type="match status" value="1"/>
</dbReference>
<evidence type="ECO:0000256" key="3">
    <source>
        <dbReference type="ARBA" id="ARBA00022478"/>
    </source>
</evidence>
<dbReference type="GO" id="GO:0006383">
    <property type="term" value="P:transcription by RNA polymerase III"/>
    <property type="evidence" value="ECO:0007669"/>
    <property type="project" value="TreeGrafter"/>
</dbReference>
<accession>A0A4T0C5B9</accession>
<dbReference type="PANTHER" id="PTHR13946:SF28">
    <property type="entry name" value="DNA-DIRECTED RNA POLYMERASES I AND III SUBUNIT RPAC2"/>
    <property type="match status" value="1"/>
</dbReference>
<dbReference type="InterPro" id="IPR033898">
    <property type="entry name" value="RNAP_AC19"/>
</dbReference>
<dbReference type="Proteomes" id="UP000308724">
    <property type="component" value="Unassembled WGS sequence"/>
</dbReference>
<dbReference type="HAMAP" id="MF_00261">
    <property type="entry name" value="RNApol_arch_Rpo11"/>
    <property type="match status" value="1"/>
</dbReference>
<keyword evidence="5" id="KW-0539">Nucleus</keyword>
<protein>
    <recommendedName>
        <fullName evidence="2">DNA-directed RNA polymerases I and III subunit RPAC2</fullName>
    </recommendedName>
</protein>
<evidence type="ECO:0000259" key="7">
    <source>
        <dbReference type="Pfam" id="PF13656"/>
    </source>
</evidence>
<dbReference type="PROSITE" id="PS01154">
    <property type="entry name" value="RNA_POL_L_13KD"/>
    <property type="match status" value="1"/>
</dbReference>
<dbReference type="GO" id="GO:0046983">
    <property type="term" value="F:protein dimerization activity"/>
    <property type="evidence" value="ECO:0007669"/>
    <property type="project" value="InterPro"/>
</dbReference>
<reference evidence="8 9" key="1">
    <citation type="submission" date="2018-10" db="EMBL/GenBank/DDBJ databases">
        <title>Fifty Aureobasidium pullulans genomes reveal a recombining polyextremotolerant generalist.</title>
        <authorList>
            <person name="Gostincar C."/>
            <person name="Turk M."/>
            <person name="Zajc J."/>
            <person name="Gunde-Cimerman N."/>
        </authorList>
    </citation>
    <scope>NUCLEOTIDE SEQUENCE [LARGE SCALE GENOMIC DNA]</scope>
    <source>
        <strain evidence="8 9">EXF-1645</strain>
    </source>
</reference>
<evidence type="ECO:0000256" key="4">
    <source>
        <dbReference type="ARBA" id="ARBA00023163"/>
    </source>
</evidence>
<organism evidence="8 9">
    <name type="scientific">Aureobasidium pullulans</name>
    <name type="common">Black yeast</name>
    <name type="synonym">Pullularia pullulans</name>
    <dbReference type="NCBI Taxonomy" id="5580"/>
    <lineage>
        <taxon>Eukaryota</taxon>
        <taxon>Fungi</taxon>
        <taxon>Dikarya</taxon>
        <taxon>Ascomycota</taxon>
        <taxon>Pezizomycotina</taxon>
        <taxon>Dothideomycetes</taxon>
        <taxon>Dothideomycetidae</taxon>
        <taxon>Dothideales</taxon>
        <taxon>Saccotheciaceae</taxon>
        <taxon>Aureobasidium</taxon>
    </lineage>
</organism>